<keyword evidence="1" id="KW-1133">Transmembrane helix</keyword>
<keyword evidence="3" id="KW-1185">Reference proteome</keyword>
<feature type="transmembrane region" description="Helical" evidence="1">
    <location>
        <begin position="158"/>
        <end position="176"/>
    </location>
</feature>
<evidence type="ECO:0000256" key="1">
    <source>
        <dbReference type="SAM" id="Phobius"/>
    </source>
</evidence>
<name>A0A940MN71_9RHOB</name>
<sequence>MGEKELQTGSYVIKTDSREVTVQQTMLVILEINSALAEATGIDLTGAVSAMNDAKTIEKVTRELGLAGRGYIKQVNGKAYFILKGNPGLRPTLQGTRYLATNPKITQLIVSPKTMAAGAAKATGIAIIAYCALHVVEYVLADEDRSLARLLGTVGADVIKFGVAAAAGWLAGAIVGSATTVVAGPLIAAFVVGVTVGIVLDRVDRAYGLTELLVRGIEQVGDGLMAPFRYLGRQIAQWEEYLKNQAINNATRYR</sequence>
<protein>
    <submittedName>
        <fullName evidence="2">Uncharacterized protein</fullName>
    </submittedName>
</protein>
<keyword evidence="1" id="KW-0472">Membrane</keyword>
<dbReference type="Proteomes" id="UP000675940">
    <property type="component" value="Unassembled WGS sequence"/>
</dbReference>
<accession>A0A940MN71</accession>
<feature type="transmembrane region" description="Helical" evidence="1">
    <location>
        <begin position="182"/>
        <end position="200"/>
    </location>
</feature>
<reference evidence="2" key="1">
    <citation type="submission" date="2021-03" db="EMBL/GenBank/DDBJ databases">
        <title>Sagittula salina sp. nov. strain M10.9X isolated from the marine waste.</title>
        <authorList>
            <person name="Satari L."/>
            <person name="Molina-Menor E."/>
            <person name="Vidal-Verdu A."/>
            <person name="Pascual J."/>
            <person name="Pereto J."/>
            <person name="Porcar M."/>
        </authorList>
    </citation>
    <scope>NUCLEOTIDE SEQUENCE</scope>
    <source>
        <strain evidence="2">M10.9X</strain>
    </source>
</reference>
<comment type="caution">
    <text evidence="2">The sequence shown here is derived from an EMBL/GenBank/DDBJ whole genome shotgun (WGS) entry which is preliminary data.</text>
</comment>
<keyword evidence="1" id="KW-0812">Transmembrane</keyword>
<evidence type="ECO:0000313" key="3">
    <source>
        <dbReference type="Proteomes" id="UP000675940"/>
    </source>
</evidence>
<evidence type="ECO:0000313" key="2">
    <source>
        <dbReference type="EMBL" id="MBP0484990.1"/>
    </source>
</evidence>
<gene>
    <name evidence="2" type="ORF">J5474_21155</name>
</gene>
<dbReference type="EMBL" id="JAGISH010000020">
    <property type="protein sequence ID" value="MBP0484990.1"/>
    <property type="molecule type" value="Genomic_DNA"/>
</dbReference>
<dbReference type="RefSeq" id="WP_209363830.1">
    <property type="nucleotide sequence ID" value="NZ_JAGISH010000020.1"/>
</dbReference>
<dbReference type="AlphaFoldDB" id="A0A940MN71"/>
<organism evidence="2 3">
    <name type="scientific">Sagittula salina</name>
    <dbReference type="NCBI Taxonomy" id="2820268"/>
    <lineage>
        <taxon>Bacteria</taxon>
        <taxon>Pseudomonadati</taxon>
        <taxon>Pseudomonadota</taxon>
        <taxon>Alphaproteobacteria</taxon>
        <taxon>Rhodobacterales</taxon>
        <taxon>Roseobacteraceae</taxon>
        <taxon>Sagittula</taxon>
    </lineage>
</organism>
<proteinExistence type="predicted"/>